<proteinExistence type="predicted"/>
<feature type="region of interest" description="Disordered" evidence="1">
    <location>
        <begin position="41"/>
        <end position="80"/>
    </location>
</feature>
<dbReference type="Proteomes" id="UP001066276">
    <property type="component" value="Chromosome 10"/>
</dbReference>
<feature type="compositionally biased region" description="Basic and acidic residues" evidence="1">
    <location>
        <begin position="50"/>
        <end position="76"/>
    </location>
</feature>
<evidence type="ECO:0000256" key="1">
    <source>
        <dbReference type="SAM" id="MobiDB-lite"/>
    </source>
</evidence>
<gene>
    <name evidence="2" type="ORF">NDU88_003911</name>
</gene>
<feature type="region of interest" description="Disordered" evidence="1">
    <location>
        <begin position="1"/>
        <end position="24"/>
    </location>
</feature>
<evidence type="ECO:0000313" key="2">
    <source>
        <dbReference type="EMBL" id="KAJ1098804.1"/>
    </source>
</evidence>
<dbReference type="AlphaFoldDB" id="A0AAV7M6R9"/>
<comment type="caution">
    <text evidence="2">The sequence shown here is derived from an EMBL/GenBank/DDBJ whole genome shotgun (WGS) entry which is preliminary data.</text>
</comment>
<reference evidence="2" key="1">
    <citation type="journal article" date="2022" name="bioRxiv">
        <title>Sequencing and chromosome-scale assembly of the giantPleurodeles waltlgenome.</title>
        <authorList>
            <person name="Brown T."/>
            <person name="Elewa A."/>
            <person name="Iarovenko S."/>
            <person name="Subramanian E."/>
            <person name="Araus A.J."/>
            <person name="Petzold A."/>
            <person name="Susuki M."/>
            <person name="Suzuki K.-i.T."/>
            <person name="Hayashi T."/>
            <person name="Toyoda A."/>
            <person name="Oliveira C."/>
            <person name="Osipova E."/>
            <person name="Leigh N.D."/>
            <person name="Simon A."/>
            <person name="Yun M.H."/>
        </authorList>
    </citation>
    <scope>NUCLEOTIDE SEQUENCE</scope>
    <source>
        <strain evidence="2">20211129_DDA</strain>
        <tissue evidence="2">Liver</tissue>
    </source>
</reference>
<sequence>MGHTTTNRMPHSPGEDKENWINYHPDNYQAGAQHLRLVGGLLRQSTSERPLSKKVHDAAPRRRDSSNEKSQLHRWNEGACRSTKEDEEELCDLLLHTGKPDDQPSRGEKIR</sequence>
<dbReference type="EMBL" id="JANPWB010000014">
    <property type="protein sequence ID" value="KAJ1098804.1"/>
    <property type="molecule type" value="Genomic_DNA"/>
</dbReference>
<accession>A0AAV7M6R9</accession>
<organism evidence="2 3">
    <name type="scientific">Pleurodeles waltl</name>
    <name type="common">Iberian ribbed newt</name>
    <dbReference type="NCBI Taxonomy" id="8319"/>
    <lineage>
        <taxon>Eukaryota</taxon>
        <taxon>Metazoa</taxon>
        <taxon>Chordata</taxon>
        <taxon>Craniata</taxon>
        <taxon>Vertebrata</taxon>
        <taxon>Euteleostomi</taxon>
        <taxon>Amphibia</taxon>
        <taxon>Batrachia</taxon>
        <taxon>Caudata</taxon>
        <taxon>Salamandroidea</taxon>
        <taxon>Salamandridae</taxon>
        <taxon>Pleurodelinae</taxon>
        <taxon>Pleurodeles</taxon>
    </lineage>
</organism>
<protein>
    <submittedName>
        <fullName evidence="2">Uncharacterized protein</fullName>
    </submittedName>
</protein>
<name>A0AAV7M6R9_PLEWA</name>
<evidence type="ECO:0000313" key="3">
    <source>
        <dbReference type="Proteomes" id="UP001066276"/>
    </source>
</evidence>
<keyword evidence="3" id="KW-1185">Reference proteome</keyword>